<dbReference type="RefSeq" id="WP_205880638.1">
    <property type="nucleotide sequence ID" value="NZ_WJXZ01000020.1"/>
</dbReference>
<evidence type="ECO:0000313" key="3">
    <source>
        <dbReference type="Proteomes" id="UP000441754"/>
    </source>
</evidence>
<evidence type="ECO:0000256" key="1">
    <source>
        <dbReference type="SAM" id="SignalP"/>
    </source>
</evidence>
<evidence type="ECO:0000313" key="2">
    <source>
        <dbReference type="EMBL" id="MRS65813.1"/>
    </source>
</evidence>
<accession>A0A7K0EVH4</accession>
<dbReference type="AlphaFoldDB" id="A0A7K0EVH4"/>
<sequence>MKTGFLLVGMMALFFLNHPVSGQSQKVGNSFPTYDQIRQKDRDTYDYVNWDGKARVVETDSINLFDYPSGTVTYILNGKPSDDVRYVKRVLAKKGTQVEKISISKAGPTARHVVTINYEVH</sequence>
<feature type="signal peptide" evidence="1">
    <location>
        <begin position="1"/>
        <end position="22"/>
    </location>
</feature>
<keyword evidence="1" id="KW-0732">Signal</keyword>
<dbReference type="EMBL" id="WJXZ01000020">
    <property type="protein sequence ID" value="MRS65813.1"/>
    <property type="molecule type" value="Genomic_DNA"/>
</dbReference>
<comment type="caution">
    <text evidence="2">The sequence shown here is derived from an EMBL/GenBank/DDBJ whole genome shotgun (WGS) entry which is preliminary data.</text>
</comment>
<name>A0A7K0EVH4_9BACT</name>
<reference evidence="2 3" key="1">
    <citation type="journal article" date="2018" name="Antonie Van Leeuwenhoek">
        <title>Larkinella terrae sp. nov., isolated from soil on Jeju Island, South Korea.</title>
        <authorList>
            <person name="Ten L.N."/>
            <person name="Jeon J."/>
            <person name="Park S.J."/>
            <person name="Park S."/>
            <person name="Lee S.Y."/>
            <person name="Kim M.K."/>
            <person name="Jung H.Y."/>
        </authorList>
    </citation>
    <scope>NUCLEOTIDE SEQUENCE [LARGE SCALE GENOMIC DNA]</scope>
    <source>
        <strain evidence="2 3">KCTC 52001</strain>
    </source>
</reference>
<proteinExistence type="predicted"/>
<keyword evidence="3" id="KW-1185">Reference proteome</keyword>
<feature type="chain" id="PRO_5029681384" evidence="1">
    <location>
        <begin position="23"/>
        <end position="121"/>
    </location>
</feature>
<protein>
    <submittedName>
        <fullName evidence="2">Uncharacterized protein</fullName>
    </submittedName>
</protein>
<organism evidence="2 3">
    <name type="scientific">Larkinella terrae</name>
    <dbReference type="NCBI Taxonomy" id="2025311"/>
    <lineage>
        <taxon>Bacteria</taxon>
        <taxon>Pseudomonadati</taxon>
        <taxon>Bacteroidota</taxon>
        <taxon>Cytophagia</taxon>
        <taxon>Cytophagales</taxon>
        <taxon>Spirosomataceae</taxon>
        <taxon>Larkinella</taxon>
    </lineage>
</organism>
<dbReference type="Proteomes" id="UP000441754">
    <property type="component" value="Unassembled WGS sequence"/>
</dbReference>
<gene>
    <name evidence="2" type="ORF">GJJ30_31305</name>
</gene>